<reference evidence="1 2" key="1">
    <citation type="submission" date="2019-12" db="EMBL/GenBank/DDBJ databases">
        <title>Engineering Photorhabdus to improve their lethality against agricultural pests.</title>
        <authorList>
            <person name="Machado R.A.R."/>
        </authorList>
    </citation>
    <scope>NUCLEOTIDE SEQUENCE [LARGE SCALE GENOMIC DNA]</scope>
    <source>
        <strain evidence="1 2">M-CN4</strain>
    </source>
</reference>
<accession>A0ABX0AQG0</accession>
<proteinExistence type="predicted"/>
<dbReference type="RefSeq" id="WP_162120304.1">
    <property type="nucleotide sequence ID" value="NZ_CAWPJS010000019.1"/>
</dbReference>
<protein>
    <submittedName>
        <fullName evidence="1">Uncharacterized protein</fullName>
    </submittedName>
</protein>
<comment type="caution">
    <text evidence="1">The sequence shown here is derived from an EMBL/GenBank/DDBJ whole genome shotgun (WGS) entry which is preliminary data.</text>
</comment>
<gene>
    <name evidence="1" type="ORF">GPY48_10625</name>
</gene>
<keyword evidence="2" id="KW-1185">Reference proteome</keyword>
<name>A0ABX0AQG0_9GAMM</name>
<evidence type="ECO:0000313" key="1">
    <source>
        <dbReference type="EMBL" id="NDL03666.1"/>
    </source>
</evidence>
<dbReference type="Proteomes" id="UP000466619">
    <property type="component" value="Unassembled WGS sequence"/>
</dbReference>
<evidence type="ECO:0000313" key="2">
    <source>
        <dbReference type="Proteomes" id="UP000466619"/>
    </source>
</evidence>
<dbReference type="EMBL" id="WSFC01000019">
    <property type="protein sequence ID" value="NDL03666.1"/>
    <property type="molecule type" value="Genomic_DNA"/>
</dbReference>
<sequence length="126" mass="13998">MMNITVTELEDSLVKFISPLGNGAAVWVGDKPHIGYSYNAELDIDDYFEWGVDIVATSDKKSSISVDDNHLKLVAKLISYENDGVLTISLGGSIIFLEATRIPDMESDYVLFFTSQDKISLYPIEL</sequence>
<organism evidence="1 2">
    <name type="scientific">Photorhabdus bodei</name>
    <dbReference type="NCBI Taxonomy" id="2029681"/>
    <lineage>
        <taxon>Bacteria</taxon>
        <taxon>Pseudomonadati</taxon>
        <taxon>Pseudomonadota</taxon>
        <taxon>Gammaproteobacteria</taxon>
        <taxon>Enterobacterales</taxon>
        <taxon>Morganellaceae</taxon>
        <taxon>Photorhabdus</taxon>
    </lineage>
</organism>